<organism evidence="13 14">
    <name type="scientific">Halobacteriovorax marinus</name>
    <dbReference type="NCBI Taxonomy" id="97084"/>
    <lineage>
        <taxon>Bacteria</taxon>
        <taxon>Pseudomonadati</taxon>
        <taxon>Bdellovibrionota</taxon>
        <taxon>Bacteriovoracia</taxon>
        <taxon>Bacteriovoracales</taxon>
        <taxon>Halobacteriovoraceae</taxon>
        <taxon>Halobacteriovorax</taxon>
    </lineage>
</organism>
<dbReference type="SUPFAM" id="SSF52141">
    <property type="entry name" value="Uracil-DNA glycosylase-like"/>
    <property type="match status" value="1"/>
</dbReference>
<dbReference type="NCBIfam" id="NF003592">
    <property type="entry name" value="PRK05254.1-5"/>
    <property type="match status" value="1"/>
</dbReference>
<dbReference type="Proteomes" id="UP000196531">
    <property type="component" value="Unassembled WGS sequence"/>
</dbReference>
<dbReference type="Gene3D" id="3.40.470.10">
    <property type="entry name" value="Uracil-DNA glycosylase-like domain"/>
    <property type="match status" value="1"/>
</dbReference>
<gene>
    <name evidence="9" type="primary">ung</name>
    <name evidence="13" type="ORF">A9Q84_01970</name>
</gene>
<dbReference type="Pfam" id="PF03167">
    <property type="entry name" value="UDG"/>
    <property type="match status" value="1"/>
</dbReference>
<evidence type="ECO:0000256" key="10">
    <source>
        <dbReference type="PROSITE-ProRule" id="PRU10072"/>
    </source>
</evidence>
<proteinExistence type="inferred from homology"/>
<dbReference type="GO" id="GO:0004844">
    <property type="term" value="F:uracil DNA N-glycosylase activity"/>
    <property type="evidence" value="ECO:0007669"/>
    <property type="project" value="UniProtKB-UniRule"/>
</dbReference>
<dbReference type="NCBIfam" id="NF003589">
    <property type="entry name" value="PRK05254.1-2"/>
    <property type="match status" value="1"/>
</dbReference>
<dbReference type="InterPro" id="IPR002043">
    <property type="entry name" value="UDG_fam1"/>
</dbReference>
<dbReference type="InterPro" id="IPR018085">
    <property type="entry name" value="Ura-DNA_Glyclase_AS"/>
</dbReference>
<keyword evidence="9" id="KW-0963">Cytoplasm</keyword>
<sequence>MKLSHIPLHSSWKTHLKDEFNKEYMLLLEDFLSAEADKGRTIFPKTSEIFEAFNQTPLNKVKVVIIGQDPYHGEDQAHGMSFSVNKGVKIPPSLRNIYKELESDLKLKTPEHGFLKKWAKQGVLLLNAVLTVQKSEAASHQKKGWETFTSKVIEILDENCEGLVFILWGGPAQKKAAKVNSSKHLILKSPHPSPLSSYRGFFGSKPFSKCNDYLRGIEKKEINWKID</sequence>
<evidence type="ECO:0000256" key="8">
    <source>
        <dbReference type="ARBA" id="ARBA00023204"/>
    </source>
</evidence>
<dbReference type="GO" id="GO:0005737">
    <property type="term" value="C:cytoplasm"/>
    <property type="evidence" value="ECO:0007669"/>
    <property type="project" value="UniProtKB-SubCell"/>
</dbReference>
<dbReference type="SMART" id="SM00986">
    <property type="entry name" value="UDG"/>
    <property type="match status" value="1"/>
</dbReference>
<evidence type="ECO:0000259" key="12">
    <source>
        <dbReference type="SMART" id="SM00986"/>
    </source>
</evidence>
<protein>
    <recommendedName>
        <fullName evidence="5 9">Uracil-DNA glycosylase</fullName>
        <shortName evidence="9">UDG</shortName>
        <ecNumber evidence="4 9">3.2.2.27</ecNumber>
    </recommendedName>
</protein>
<evidence type="ECO:0000256" key="3">
    <source>
        <dbReference type="ARBA" id="ARBA00008184"/>
    </source>
</evidence>
<comment type="subcellular location">
    <subcellularLocation>
        <location evidence="9">Cytoplasm</location>
    </subcellularLocation>
</comment>
<dbReference type="InterPro" id="IPR005122">
    <property type="entry name" value="Uracil-DNA_glycosylase-like"/>
</dbReference>
<dbReference type="GO" id="GO:0097510">
    <property type="term" value="P:base-excision repair, AP site formation via deaminated base removal"/>
    <property type="evidence" value="ECO:0007669"/>
    <property type="project" value="TreeGrafter"/>
</dbReference>
<dbReference type="EC" id="3.2.2.27" evidence="4 9"/>
<dbReference type="EMBL" id="MAAO01000002">
    <property type="protein sequence ID" value="OUR99817.1"/>
    <property type="molecule type" value="Genomic_DNA"/>
</dbReference>
<feature type="domain" description="Uracil-DNA glycosylase-like" evidence="12">
    <location>
        <begin position="54"/>
        <end position="214"/>
    </location>
</feature>
<comment type="function">
    <text evidence="2 9 11">Excises uracil residues from the DNA which can arise as a result of misincorporation of dUMP residues by DNA polymerase or due to deamination of cytosine.</text>
</comment>
<evidence type="ECO:0000313" key="14">
    <source>
        <dbReference type="Proteomes" id="UP000196531"/>
    </source>
</evidence>
<evidence type="ECO:0000256" key="6">
    <source>
        <dbReference type="ARBA" id="ARBA00022763"/>
    </source>
</evidence>
<dbReference type="NCBIfam" id="NF003591">
    <property type="entry name" value="PRK05254.1-4"/>
    <property type="match status" value="1"/>
</dbReference>
<evidence type="ECO:0000256" key="9">
    <source>
        <dbReference type="HAMAP-Rule" id="MF_00148"/>
    </source>
</evidence>
<accession>A0A1Y5FIY5</accession>
<keyword evidence="8 9" id="KW-0234">DNA repair</keyword>
<keyword evidence="6 9" id="KW-0227">DNA damage</keyword>
<dbReference type="InterPro" id="IPR036895">
    <property type="entry name" value="Uracil-DNA_glycosylase-like_sf"/>
</dbReference>
<dbReference type="CDD" id="cd10027">
    <property type="entry name" value="UDG-F1-like"/>
    <property type="match status" value="1"/>
</dbReference>
<dbReference type="FunFam" id="3.40.470.10:FF:000001">
    <property type="entry name" value="Uracil-DNA glycosylase"/>
    <property type="match status" value="1"/>
</dbReference>
<evidence type="ECO:0000256" key="7">
    <source>
        <dbReference type="ARBA" id="ARBA00022801"/>
    </source>
</evidence>
<comment type="similarity">
    <text evidence="3 9 11">Belongs to the uracil-DNA glycosylase (UDG) superfamily. UNG family.</text>
</comment>
<name>A0A1Y5FIY5_9BACT</name>
<evidence type="ECO:0000256" key="2">
    <source>
        <dbReference type="ARBA" id="ARBA00002631"/>
    </source>
</evidence>
<feature type="active site" description="Proton acceptor" evidence="9 10">
    <location>
        <position position="69"/>
    </location>
</feature>
<evidence type="ECO:0000256" key="1">
    <source>
        <dbReference type="ARBA" id="ARBA00001400"/>
    </source>
</evidence>
<dbReference type="SMART" id="SM00987">
    <property type="entry name" value="UreE_C"/>
    <property type="match status" value="1"/>
</dbReference>
<dbReference type="HAMAP" id="MF_00148">
    <property type="entry name" value="UDG"/>
    <property type="match status" value="1"/>
</dbReference>
<dbReference type="PROSITE" id="PS00130">
    <property type="entry name" value="U_DNA_GLYCOSYLASE"/>
    <property type="match status" value="1"/>
</dbReference>
<evidence type="ECO:0000256" key="4">
    <source>
        <dbReference type="ARBA" id="ARBA00012030"/>
    </source>
</evidence>
<dbReference type="PANTHER" id="PTHR11264">
    <property type="entry name" value="URACIL-DNA GLYCOSYLASE"/>
    <property type="match status" value="1"/>
</dbReference>
<comment type="catalytic activity">
    <reaction evidence="1 9 11">
        <text>Hydrolyzes single-stranded DNA or mismatched double-stranded DNA and polynucleotides, releasing free uracil.</text>
        <dbReference type="EC" id="3.2.2.27"/>
    </reaction>
</comment>
<evidence type="ECO:0000313" key="13">
    <source>
        <dbReference type="EMBL" id="OUR99817.1"/>
    </source>
</evidence>
<comment type="caution">
    <text evidence="13">The sequence shown here is derived from an EMBL/GenBank/DDBJ whole genome shotgun (WGS) entry which is preliminary data.</text>
</comment>
<keyword evidence="7 9" id="KW-0378">Hydrolase</keyword>
<dbReference type="NCBIfam" id="TIGR00628">
    <property type="entry name" value="ung"/>
    <property type="match status" value="1"/>
</dbReference>
<reference evidence="14" key="1">
    <citation type="journal article" date="2017" name="Proc. Natl. Acad. Sci. U.S.A.">
        <title>Simulation of Deepwater Horizon oil plume reveals substrate specialization within a complex community of hydrocarbon-degraders.</title>
        <authorList>
            <person name="Hu P."/>
            <person name="Dubinsky E.A."/>
            <person name="Probst A.J."/>
            <person name="Wang J."/>
            <person name="Sieber C.M.K."/>
            <person name="Tom L.M."/>
            <person name="Gardinali P."/>
            <person name="Banfield J.F."/>
            <person name="Atlas R.M."/>
            <person name="Andersen G.L."/>
        </authorList>
    </citation>
    <scope>NUCLEOTIDE SEQUENCE [LARGE SCALE GENOMIC DNA]</scope>
</reference>
<dbReference type="NCBIfam" id="NF003588">
    <property type="entry name" value="PRK05254.1-1"/>
    <property type="match status" value="1"/>
</dbReference>
<evidence type="ECO:0000256" key="5">
    <source>
        <dbReference type="ARBA" id="ARBA00018429"/>
    </source>
</evidence>
<dbReference type="PANTHER" id="PTHR11264:SF0">
    <property type="entry name" value="URACIL-DNA GLYCOSYLASE"/>
    <property type="match status" value="1"/>
</dbReference>
<dbReference type="AlphaFoldDB" id="A0A1Y5FIY5"/>
<evidence type="ECO:0000256" key="11">
    <source>
        <dbReference type="RuleBase" id="RU003780"/>
    </source>
</evidence>